<comment type="caution">
    <text evidence="9">The sequence shown here is derived from an EMBL/GenBank/DDBJ whole genome shotgun (WGS) entry which is preliminary data.</text>
</comment>
<keyword evidence="10" id="KW-1185">Reference proteome</keyword>
<feature type="transmembrane region" description="Helical" evidence="7">
    <location>
        <begin position="112"/>
        <end position="134"/>
    </location>
</feature>
<feature type="transmembrane region" description="Helical" evidence="7">
    <location>
        <begin position="180"/>
        <end position="203"/>
    </location>
</feature>
<keyword evidence="6 7" id="KW-0472">Membrane</keyword>
<feature type="transmembrane region" description="Helical" evidence="7">
    <location>
        <begin position="303"/>
        <end position="324"/>
    </location>
</feature>
<evidence type="ECO:0000256" key="7">
    <source>
        <dbReference type="SAM" id="Phobius"/>
    </source>
</evidence>
<feature type="transmembrane region" description="Helical" evidence="7">
    <location>
        <begin position="54"/>
        <end position="77"/>
    </location>
</feature>
<dbReference type="PANTHER" id="PTHR43124:SF3">
    <property type="entry name" value="CHLORAMPHENICOL EFFLUX PUMP RV0191"/>
    <property type="match status" value="1"/>
</dbReference>
<gene>
    <name evidence="9" type="ORF">D0U04_20735</name>
</gene>
<sequence>MTETIPAGLLPQISKGLNISEALAGQLVTLFAIGSVVAAIPLVALTRGWRRKKVLLLALSILFIANMATAISSHYVFILGLRFLAGMSTGLLWGLVAGYARRMVAPSLQGRALAIAGTGQPIALSLGLPMGTWLGMFLEWQSIFIIIGVLTLFLMIWIYIKVPDFSGQSAQQRQPIYEIFRLPGVRPILCVVFVWILAHNILYTYIAPYMAYIGLATHVGLALLTFGISSIVGIWVMGIFIDNYLRMMSIISLVGFAVASLVLGIANGLPLLIFIGIAAWGLTFGGAPILLQTAIADAAGEGADVAQSIFVTIFNLAVAGGGFVGGMMLNQLGAGSFPWILVLLSLIGFLIVYGGKTHAFKPNRNQIDGN</sequence>
<keyword evidence="3" id="KW-1003">Cell membrane</keyword>
<dbReference type="CDD" id="cd17324">
    <property type="entry name" value="MFS_NepI_like"/>
    <property type="match status" value="1"/>
</dbReference>
<feature type="transmembrane region" description="Helical" evidence="7">
    <location>
        <begin position="244"/>
        <end position="265"/>
    </location>
</feature>
<dbReference type="PROSITE" id="PS50850">
    <property type="entry name" value="MFS"/>
    <property type="match status" value="1"/>
</dbReference>
<dbReference type="InterPro" id="IPR050189">
    <property type="entry name" value="MFS_Efflux_Transporters"/>
</dbReference>
<accession>A0ABX9KR97</accession>
<evidence type="ECO:0000259" key="8">
    <source>
        <dbReference type="PROSITE" id="PS50850"/>
    </source>
</evidence>
<feature type="transmembrane region" description="Helical" evidence="7">
    <location>
        <begin position="23"/>
        <end position="45"/>
    </location>
</feature>
<dbReference type="Gene3D" id="1.20.1250.20">
    <property type="entry name" value="MFS general substrate transporter like domains"/>
    <property type="match status" value="1"/>
</dbReference>
<dbReference type="Proteomes" id="UP000264294">
    <property type="component" value="Unassembled WGS sequence"/>
</dbReference>
<reference evidence="9 10" key="1">
    <citation type="submission" date="2018-08" db="EMBL/GenBank/DDBJ databases">
        <title>Bacillus clarus sp. nov. strain PS00077A.</title>
        <authorList>
            <person name="Mendez Acevedo M."/>
            <person name="Carroll L."/>
            <person name="Mukherjee M."/>
            <person name="Wiedmann M."/>
            <person name="Kovac J."/>
        </authorList>
    </citation>
    <scope>NUCLEOTIDE SEQUENCE [LARGE SCALE GENOMIC DNA]</scope>
    <source>
        <strain evidence="9 10">PS00077A</strain>
    </source>
</reference>
<evidence type="ECO:0000256" key="6">
    <source>
        <dbReference type="ARBA" id="ARBA00023136"/>
    </source>
</evidence>
<dbReference type="EMBL" id="QVOD01000031">
    <property type="protein sequence ID" value="RFT64937.1"/>
    <property type="molecule type" value="Genomic_DNA"/>
</dbReference>
<proteinExistence type="predicted"/>
<dbReference type="SUPFAM" id="SSF103473">
    <property type="entry name" value="MFS general substrate transporter"/>
    <property type="match status" value="1"/>
</dbReference>
<evidence type="ECO:0000256" key="4">
    <source>
        <dbReference type="ARBA" id="ARBA00022692"/>
    </source>
</evidence>
<evidence type="ECO:0000256" key="1">
    <source>
        <dbReference type="ARBA" id="ARBA00004651"/>
    </source>
</evidence>
<name>A0ABX9KR97_9BACI</name>
<evidence type="ECO:0000256" key="5">
    <source>
        <dbReference type="ARBA" id="ARBA00022989"/>
    </source>
</evidence>
<keyword evidence="4 7" id="KW-0812">Transmembrane</keyword>
<feature type="transmembrane region" description="Helical" evidence="7">
    <location>
        <begin position="83"/>
        <end position="100"/>
    </location>
</feature>
<protein>
    <submittedName>
        <fullName evidence="9">MFS transporter</fullName>
    </submittedName>
</protein>
<feature type="transmembrane region" description="Helical" evidence="7">
    <location>
        <begin position="271"/>
        <end position="291"/>
    </location>
</feature>
<feature type="domain" description="Major facilitator superfamily (MFS) profile" evidence="8">
    <location>
        <begin position="1"/>
        <end position="360"/>
    </location>
</feature>
<evidence type="ECO:0000313" key="10">
    <source>
        <dbReference type="Proteomes" id="UP000264294"/>
    </source>
</evidence>
<dbReference type="InterPro" id="IPR020846">
    <property type="entry name" value="MFS_dom"/>
</dbReference>
<feature type="transmembrane region" description="Helical" evidence="7">
    <location>
        <begin position="140"/>
        <end position="160"/>
    </location>
</feature>
<evidence type="ECO:0000313" key="9">
    <source>
        <dbReference type="EMBL" id="RFT64937.1"/>
    </source>
</evidence>
<dbReference type="Pfam" id="PF07690">
    <property type="entry name" value="MFS_1"/>
    <property type="match status" value="1"/>
</dbReference>
<organism evidence="9 10">
    <name type="scientific">Bacillus clarus</name>
    <dbReference type="NCBI Taxonomy" id="2338372"/>
    <lineage>
        <taxon>Bacteria</taxon>
        <taxon>Bacillati</taxon>
        <taxon>Bacillota</taxon>
        <taxon>Bacilli</taxon>
        <taxon>Bacillales</taxon>
        <taxon>Bacillaceae</taxon>
        <taxon>Bacillus</taxon>
        <taxon>Bacillus cereus group</taxon>
    </lineage>
</organism>
<evidence type="ECO:0000256" key="3">
    <source>
        <dbReference type="ARBA" id="ARBA00022475"/>
    </source>
</evidence>
<dbReference type="PANTHER" id="PTHR43124">
    <property type="entry name" value="PURINE EFFLUX PUMP PBUE"/>
    <property type="match status" value="1"/>
</dbReference>
<feature type="transmembrane region" description="Helical" evidence="7">
    <location>
        <begin position="336"/>
        <end position="355"/>
    </location>
</feature>
<dbReference type="InterPro" id="IPR011701">
    <property type="entry name" value="MFS"/>
</dbReference>
<comment type="subcellular location">
    <subcellularLocation>
        <location evidence="1">Cell membrane</location>
        <topology evidence="1">Multi-pass membrane protein</topology>
    </subcellularLocation>
</comment>
<feature type="transmembrane region" description="Helical" evidence="7">
    <location>
        <begin position="209"/>
        <end position="237"/>
    </location>
</feature>
<keyword evidence="5 7" id="KW-1133">Transmembrane helix</keyword>
<dbReference type="InterPro" id="IPR036259">
    <property type="entry name" value="MFS_trans_sf"/>
</dbReference>
<evidence type="ECO:0000256" key="2">
    <source>
        <dbReference type="ARBA" id="ARBA00022448"/>
    </source>
</evidence>
<keyword evidence="2" id="KW-0813">Transport</keyword>